<name>A0AAW0FGC3_9APHY</name>
<dbReference type="EMBL" id="JASBNA010000142">
    <property type="protein sequence ID" value="KAK7676019.1"/>
    <property type="molecule type" value="Genomic_DNA"/>
</dbReference>
<reference evidence="2 3" key="1">
    <citation type="submission" date="2022-09" db="EMBL/GenBank/DDBJ databases">
        <authorList>
            <person name="Palmer J.M."/>
        </authorList>
    </citation>
    <scope>NUCLEOTIDE SEQUENCE [LARGE SCALE GENOMIC DNA]</scope>
    <source>
        <strain evidence="2 3">DSM 7382</strain>
    </source>
</reference>
<gene>
    <name evidence="2" type="ORF">QCA50_020469</name>
    <name evidence="1" type="ORF">QCA50_021030</name>
</gene>
<accession>A0AAW0FGC3</accession>
<evidence type="ECO:0000313" key="3">
    <source>
        <dbReference type="Proteomes" id="UP001385951"/>
    </source>
</evidence>
<protein>
    <submittedName>
        <fullName evidence="2">Uncharacterized protein</fullName>
    </submittedName>
</protein>
<keyword evidence="3" id="KW-1185">Reference proteome</keyword>
<comment type="caution">
    <text evidence="2">The sequence shown here is derived from an EMBL/GenBank/DDBJ whole genome shotgun (WGS) entry which is preliminary data.</text>
</comment>
<dbReference type="AlphaFoldDB" id="A0AAW0FGC3"/>
<evidence type="ECO:0000313" key="1">
    <source>
        <dbReference type="EMBL" id="KAK7676019.1"/>
    </source>
</evidence>
<dbReference type="Proteomes" id="UP001385951">
    <property type="component" value="Unassembled WGS sequence"/>
</dbReference>
<dbReference type="EMBL" id="JASBNA010000111">
    <property type="protein sequence ID" value="KAK7676593.1"/>
    <property type="molecule type" value="Genomic_DNA"/>
</dbReference>
<proteinExistence type="predicted"/>
<organism evidence="2 3">
    <name type="scientific">Cerrena zonata</name>
    <dbReference type="NCBI Taxonomy" id="2478898"/>
    <lineage>
        <taxon>Eukaryota</taxon>
        <taxon>Fungi</taxon>
        <taxon>Dikarya</taxon>
        <taxon>Basidiomycota</taxon>
        <taxon>Agaricomycotina</taxon>
        <taxon>Agaricomycetes</taxon>
        <taxon>Polyporales</taxon>
        <taxon>Cerrenaceae</taxon>
        <taxon>Cerrena</taxon>
    </lineage>
</organism>
<sequence length="68" mass="7592">MLGKGSLRAAAEIRDGCPLVNLPPIYLARLGEIDGPTLKQPVDRFMLTDFILRQEECAQQNNTYDKVS</sequence>
<evidence type="ECO:0000313" key="2">
    <source>
        <dbReference type="EMBL" id="KAK7676593.1"/>
    </source>
</evidence>